<dbReference type="InterPro" id="IPR008928">
    <property type="entry name" value="6-hairpin_glycosidase_sf"/>
</dbReference>
<evidence type="ECO:0008006" key="5">
    <source>
        <dbReference type="Google" id="ProtNLM"/>
    </source>
</evidence>
<dbReference type="InterPro" id="IPR052043">
    <property type="entry name" value="PolySaccharide_Degr_Enz"/>
</dbReference>
<feature type="chain" id="PRO_5022027678" description="Glycosyl hydrolase family 88" evidence="2">
    <location>
        <begin position="21"/>
        <end position="615"/>
    </location>
</feature>
<keyword evidence="1" id="KW-0378">Hydrolase</keyword>
<dbReference type="PANTHER" id="PTHR33886">
    <property type="entry name" value="UNSATURATED RHAMNOGALACTURONAN HYDROLASE (EUROFUNG)"/>
    <property type="match status" value="1"/>
</dbReference>
<evidence type="ECO:0000256" key="2">
    <source>
        <dbReference type="SAM" id="SignalP"/>
    </source>
</evidence>
<dbReference type="Pfam" id="PF07470">
    <property type="entry name" value="Glyco_hydro_88"/>
    <property type="match status" value="1"/>
</dbReference>
<dbReference type="SUPFAM" id="SSF48208">
    <property type="entry name" value="Six-hairpin glycosidases"/>
    <property type="match status" value="1"/>
</dbReference>
<dbReference type="GO" id="GO:0005975">
    <property type="term" value="P:carbohydrate metabolic process"/>
    <property type="evidence" value="ECO:0007669"/>
    <property type="project" value="InterPro"/>
</dbReference>
<sequence length="615" mass="69533">MKKQCKLILALVMLAGYGKAQDPLAVIKTVADKIVRETPFKFQLVVPSNAREFDFVKHVDLGRTFGLGRPAVAYALSQLECNADTSFTMQVSHNDGLKIWINGKVVYEKNGDRKVNVVPRERDIVLEDAFPVHLKKGANRILVKSETKGEEWIFYIQPKDALIEERKPGSPRLSIAKLPQITPEIAKLSNWLVIGSFGNPLQNGERTGLQTVYGPEKEFKIGKLYDDGKKGTSWTIPKVEVFADVQDPRPYWGTYYNWNYHAGGVAWAMSHLGEVTGVKKYDDYGKKWTDFMLEEKPFIGYQVNVLNGFESTHHQLFNTPLLDFTAAPALPFIDRLVRKKQFPNRPAYEAFVQEVKAYVLHDQIRLPEGNFTRETPVKYTTWVDDMFMGIPFLLQASLLSTDPAEKKKLLDDAANQVLAFNKQVFDPSVDLYQHVQYSGNKVKMPYWSRANGWGIWATTEVLKYLPANHPKRNTILDSYKKHVNALVKLQNPRSGYWHNVLDRPDSYEELSGTAIFTMVIARGINEGWLSRKQYEPYALLGWKAVESSIEPDGTVHNICVGTMSSEDVNTYLERPKVDDDSHGIIGLVFAGIEMDRLLGGARKLPGVAQQANGGK</sequence>
<accession>A0A512RPA6</accession>
<name>A0A512RPA6_9BACT</name>
<dbReference type="EMBL" id="BKAU01000005">
    <property type="protein sequence ID" value="GEP97535.1"/>
    <property type="molecule type" value="Genomic_DNA"/>
</dbReference>
<comment type="caution">
    <text evidence="3">The sequence shown here is derived from an EMBL/GenBank/DDBJ whole genome shotgun (WGS) entry which is preliminary data.</text>
</comment>
<dbReference type="GO" id="GO:0016787">
    <property type="term" value="F:hydrolase activity"/>
    <property type="evidence" value="ECO:0007669"/>
    <property type="project" value="UniProtKB-KW"/>
</dbReference>
<dbReference type="InterPro" id="IPR010905">
    <property type="entry name" value="Glyco_hydro_88"/>
</dbReference>
<dbReference type="Proteomes" id="UP000321436">
    <property type="component" value="Unassembled WGS sequence"/>
</dbReference>
<evidence type="ECO:0000313" key="4">
    <source>
        <dbReference type="Proteomes" id="UP000321436"/>
    </source>
</evidence>
<dbReference type="OrthoDB" id="9807186at2"/>
<dbReference type="Gene3D" id="1.50.10.10">
    <property type="match status" value="1"/>
</dbReference>
<protein>
    <recommendedName>
        <fullName evidence="5">Glycosyl hydrolase family 88</fullName>
    </recommendedName>
</protein>
<reference evidence="3 4" key="1">
    <citation type="submission" date="2019-07" db="EMBL/GenBank/DDBJ databases">
        <title>Whole genome shotgun sequence of Chitinophaga cymbidii NBRC 109752.</title>
        <authorList>
            <person name="Hosoyama A."/>
            <person name="Uohara A."/>
            <person name="Ohji S."/>
            <person name="Ichikawa N."/>
        </authorList>
    </citation>
    <scope>NUCLEOTIDE SEQUENCE [LARGE SCALE GENOMIC DNA]</scope>
    <source>
        <strain evidence="3 4">NBRC 109752</strain>
    </source>
</reference>
<gene>
    <name evidence="3" type="ORF">CCY01nite_37950</name>
</gene>
<evidence type="ECO:0000256" key="1">
    <source>
        <dbReference type="ARBA" id="ARBA00022801"/>
    </source>
</evidence>
<keyword evidence="4" id="KW-1185">Reference proteome</keyword>
<evidence type="ECO:0000313" key="3">
    <source>
        <dbReference type="EMBL" id="GEP97535.1"/>
    </source>
</evidence>
<proteinExistence type="predicted"/>
<keyword evidence="2" id="KW-0732">Signal</keyword>
<dbReference type="AlphaFoldDB" id="A0A512RPA6"/>
<feature type="signal peptide" evidence="2">
    <location>
        <begin position="1"/>
        <end position="20"/>
    </location>
</feature>
<dbReference type="InterPro" id="IPR012341">
    <property type="entry name" value="6hp_glycosidase-like_sf"/>
</dbReference>
<dbReference type="PANTHER" id="PTHR33886:SF8">
    <property type="entry name" value="UNSATURATED RHAMNOGALACTURONAN HYDROLASE (EUROFUNG)"/>
    <property type="match status" value="1"/>
</dbReference>
<dbReference type="RefSeq" id="WP_146865221.1">
    <property type="nucleotide sequence ID" value="NZ_BKAU01000005.1"/>
</dbReference>
<organism evidence="3 4">
    <name type="scientific">Chitinophaga cymbidii</name>
    <dbReference type="NCBI Taxonomy" id="1096750"/>
    <lineage>
        <taxon>Bacteria</taxon>
        <taxon>Pseudomonadati</taxon>
        <taxon>Bacteroidota</taxon>
        <taxon>Chitinophagia</taxon>
        <taxon>Chitinophagales</taxon>
        <taxon>Chitinophagaceae</taxon>
        <taxon>Chitinophaga</taxon>
    </lineage>
</organism>